<comment type="similarity">
    <text evidence="2">Belongs to the GerABKC lipoprotein family.</text>
</comment>
<dbReference type="NCBIfam" id="TIGR02887">
    <property type="entry name" value="spore_ger_x_C"/>
    <property type="match status" value="1"/>
</dbReference>
<dbReference type="Proteomes" id="UP000677305">
    <property type="component" value="Chromosome"/>
</dbReference>
<keyword evidence="6" id="KW-0564">Palmitate</keyword>
<dbReference type="InterPro" id="IPR046953">
    <property type="entry name" value="Spore_GerAC-like_C"/>
</dbReference>
<accession>A0A8J8M8Y0</accession>
<feature type="domain" description="Spore germination GerAC-like C-terminal" evidence="8">
    <location>
        <begin position="212"/>
        <end position="375"/>
    </location>
</feature>
<evidence type="ECO:0000259" key="9">
    <source>
        <dbReference type="Pfam" id="PF25198"/>
    </source>
</evidence>
<dbReference type="InterPro" id="IPR008844">
    <property type="entry name" value="Spore_GerAC-like"/>
</dbReference>
<dbReference type="KEGG" id="vgu:HYG85_05005"/>
<sequence length="389" mass="43940">MKKLKKIFLILIIVTNTNILTGCWNYKETNDMGIVAGVAIDKDKHNNKYILTTEIISFTSEGGGNTITSDIYITEGVTPFDSVRDILIQKSEKPYWTHTKIIIFSKDIAEDDIVSIVDYLYRDAEIRGDIKFLISKEDTAGEILNIKTKKDNDIISFSINQAIEFQKSVAKYPVITMWEFITSLGTDGSSPIVTSIDKELLNGKERFRVFGGYAFKGDKLVGWLNSNECKSALWVTNKIKGGLVQVEGVVNGNKYKNDLEIFKSKTKIKPIIKDNKVALNINVDIDVGIAAINGDINFMQKDNMKILQKDGEQYVKKSIECIINKAQNIFKSDIFGFSDIIQREMPKEWKKIKPYWSSIFQSLDTNVNVKININNAALNSEIIKVGESK</sequence>
<keyword evidence="4" id="KW-0732">Signal</keyword>
<evidence type="ECO:0000256" key="3">
    <source>
        <dbReference type="ARBA" id="ARBA00022544"/>
    </source>
</evidence>
<organism evidence="10 11">
    <name type="scientific">Vallitalea guaymasensis</name>
    <dbReference type="NCBI Taxonomy" id="1185412"/>
    <lineage>
        <taxon>Bacteria</taxon>
        <taxon>Bacillati</taxon>
        <taxon>Bacillota</taxon>
        <taxon>Clostridia</taxon>
        <taxon>Lachnospirales</taxon>
        <taxon>Vallitaleaceae</taxon>
        <taxon>Vallitalea</taxon>
    </lineage>
</organism>
<keyword evidence="7" id="KW-0449">Lipoprotein</keyword>
<evidence type="ECO:0000256" key="2">
    <source>
        <dbReference type="ARBA" id="ARBA00007886"/>
    </source>
</evidence>
<feature type="domain" description="Spore germination protein N-terminal" evidence="9">
    <location>
        <begin position="25"/>
        <end position="197"/>
    </location>
</feature>
<dbReference type="PROSITE" id="PS51257">
    <property type="entry name" value="PROKAR_LIPOPROTEIN"/>
    <property type="match status" value="1"/>
</dbReference>
<name>A0A8J8M8Y0_9FIRM</name>
<evidence type="ECO:0000256" key="5">
    <source>
        <dbReference type="ARBA" id="ARBA00023136"/>
    </source>
</evidence>
<dbReference type="AlphaFoldDB" id="A0A8J8M8Y0"/>
<dbReference type="InterPro" id="IPR038501">
    <property type="entry name" value="Spore_GerAC_C_sf"/>
</dbReference>
<dbReference type="EMBL" id="CP058561">
    <property type="protein sequence ID" value="QUH28310.1"/>
    <property type="molecule type" value="Genomic_DNA"/>
</dbReference>
<dbReference type="Gene3D" id="3.30.300.210">
    <property type="entry name" value="Nutrient germinant receptor protein C, domain 3"/>
    <property type="match status" value="1"/>
</dbReference>
<dbReference type="RefSeq" id="WP_212692558.1">
    <property type="nucleotide sequence ID" value="NZ_CP058561.1"/>
</dbReference>
<dbReference type="GO" id="GO:0016020">
    <property type="term" value="C:membrane"/>
    <property type="evidence" value="ECO:0007669"/>
    <property type="project" value="UniProtKB-SubCell"/>
</dbReference>
<evidence type="ECO:0000256" key="7">
    <source>
        <dbReference type="ARBA" id="ARBA00023288"/>
    </source>
</evidence>
<protein>
    <submittedName>
        <fullName evidence="10">Ger(X)C family spore germination protein</fullName>
    </submittedName>
</protein>
<dbReference type="GO" id="GO:0009847">
    <property type="term" value="P:spore germination"/>
    <property type="evidence" value="ECO:0007669"/>
    <property type="project" value="InterPro"/>
</dbReference>
<evidence type="ECO:0000256" key="4">
    <source>
        <dbReference type="ARBA" id="ARBA00022729"/>
    </source>
</evidence>
<evidence type="ECO:0000313" key="10">
    <source>
        <dbReference type="EMBL" id="QUH28310.1"/>
    </source>
</evidence>
<dbReference type="Pfam" id="PF25198">
    <property type="entry name" value="Spore_GerAC_N"/>
    <property type="match status" value="1"/>
</dbReference>
<dbReference type="PANTHER" id="PTHR35789">
    <property type="entry name" value="SPORE GERMINATION PROTEIN B3"/>
    <property type="match status" value="1"/>
</dbReference>
<dbReference type="InterPro" id="IPR057336">
    <property type="entry name" value="GerAC_N"/>
</dbReference>
<evidence type="ECO:0000256" key="1">
    <source>
        <dbReference type="ARBA" id="ARBA00004635"/>
    </source>
</evidence>
<proteinExistence type="inferred from homology"/>
<comment type="subcellular location">
    <subcellularLocation>
        <location evidence="1">Membrane</location>
        <topology evidence="1">Lipid-anchor</topology>
    </subcellularLocation>
</comment>
<keyword evidence="3" id="KW-0309">Germination</keyword>
<evidence type="ECO:0000259" key="8">
    <source>
        <dbReference type="Pfam" id="PF05504"/>
    </source>
</evidence>
<gene>
    <name evidence="10" type="ORF">HYG85_05005</name>
</gene>
<dbReference type="Pfam" id="PF05504">
    <property type="entry name" value="Spore_GerAC"/>
    <property type="match status" value="1"/>
</dbReference>
<evidence type="ECO:0000313" key="11">
    <source>
        <dbReference type="Proteomes" id="UP000677305"/>
    </source>
</evidence>
<reference evidence="10 11" key="1">
    <citation type="submission" date="2020-07" db="EMBL/GenBank/DDBJ databases">
        <title>Vallitalea guaymasensis genome.</title>
        <authorList>
            <person name="Postec A."/>
        </authorList>
    </citation>
    <scope>NUCLEOTIDE SEQUENCE [LARGE SCALE GENOMIC DNA]</scope>
    <source>
        <strain evidence="10 11">Ra1766G1</strain>
    </source>
</reference>
<evidence type="ECO:0000256" key="6">
    <source>
        <dbReference type="ARBA" id="ARBA00023139"/>
    </source>
</evidence>
<keyword evidence="11" id="KW-1185">Reference proteome</keyword>
<dbReference type="PANTHER" id="PTHR35789:SF1">
    <property type="entry name" value="SPORE GERMINATION PROTEIN B3"/>
    <property type="match status" value="1"/>
</dbReference>
<keyword evidence="5" id="KW-0472">Membrane</keyword>